<feature type="transmembrane region" description="Helical" evidence="1">
    <location>
        <begin position="31"/>
        <end position="56"/>
    </location>
</feature>
<evidence type="ECO:0000256" key="1">
    <source>
        <dbReference type="SAM" id="Phobius"/>
    </source>
</evidence>
<dbReference type="AlphaFoldDB" id="A0A6L6GFD4"/>
<keyword evidence="7" id="KW-1185">Reference proteome</keyword>
<reference evidence="2 6" key="2">
    <citation type="submission" date="2023-11" db="EMBL/GenBank/DDBJ databases">
        <title>The common occurrence of Acinetobacte faecalis in cattle feces and its emended description.</title>
        <authorList>
            <person name="Kyselkova M."/>
            <person name="Xanthopoulou K."/>
            <person name="Shestivska V."/>
            <person name="Spanelova P."/>
            <person name="Maixnerova M."/>
            <person name="Higgins P.G."/>
            <person name="Nemec A."/>
        </authorList>
    </citation>
    <scope>NUCLEOTIDE SEQUENCE [LARGE SCALE GENOMIC DNA]</scope>
    <source>
        <strain evidence="2 6">ANC 7483</strain>
    </source>
</reference>
<accession>A0A6L6GFD4</accession>
<proteinExistence type="predicted"/>
<comment type="caution">
    <text evidence="4">The sequence shown here is derived from an EMBL/GenBank/DDBJ whole genome shotgun (WGS) entry which is preliminary data.</text>
</comment>
<keyword evidence="1" id="KW-1133">Transmembrane helix</keyword>
<keyword evidence="1" id="KW-0472">Membrane</keyword>
<organism evidence="4 5">
    <name type="scientific">Acinetobacter faecalis</name>
    <dbReference type="NCBI Taxonomy" id="2665161"/>
    <lineage>
        <taxon>Bacteria</taxon>
        <taxon>Pseudomonadati</taxon>
        <taxon>Pseudomonadota</taxon>
        <taxon>Gammaproteobacteria</taxon>
        <taxon>Moraxellales</taxon>
        <taxon>Moraxellaceae</taxon>
        <taxon>Acinetobacter</taxon>
    </lineage>
</organism>
<reference evidence="3 7" key="4">
    <citation type="journal article" date="2024" name="Syst. Appl. Microbiol.">
        <title>Evidence for the occurrence of Acinetobacter faecalis in cattle feces and its emended description.</title>
        <authorList>
            <person name="Kyselkova M."/>
            <person name="Xanthopoulou K."/>
            <person name="Shestivska V."/>
            <person name="Spanelova P."/>
            <person name="Maixnerova M."/>
            <person name="Higgins P.G."/>
            <person name="Nemec A."/>
        </authorList>
    </citation>
    <scope>NUCLEOTIDE SEQUENCE [LARGE SCALE GENOMIC DNA]</scope>
    <source>
        <strain evidence="3 7">ANC 7225</strain>
    </source>
</reference>
<dbReference type="EMBL" id="JAXHPL010000028">
    <property type="protein sequence ID" value="MDY6486873.1"/>
    <property type="molecule type" value="Genomic_DNA"/>
</dbReference>
<evidence type="ECO:0000313" key="3">
    <source>
        <dbReference type="EMBL" id="MDY6549379.1"/>
    </source>
</evidence>
<protein>
    <submittedName>
        <fullName evidence="4">Uncharacterized protein</fullName>
    </submittedName>
</protein>
<evidence type="ECO:0000313" key="6">
    <source>
        <dbReference type="Proteomes" id="UP001278995"/>
    </source>
</evidence>
<dbReference type="Proteomes" id="UP000473854">
    <property type="component" value="Unassembled WGS sequence"/>
</dbReference>
<dbReference type="EMBL" id="JAXHPO010000003">
    <property type="protein sequence ID" value="MDY6549379.1"/>
    <property type="molecule type" value="Genomic_DNA"/>
</dbReference>
<reference evidence="3" key="3">
    <citation type="submission" date="2023-11" db="EMBL/GenBank/DDBJ databases">
        <authorList>
            <person name="Kyselkova M."/>
            <person name="Xanthopoulou K."/>
            <person name="Shestivska V."/>
            <person name="Spanelova P."/>
            <person name="Maixnerova M."/>
            <person name="Higgins P.G."/>
            <person name="Nemec A."/>
        </authorList>
    </citation>
    <scope>NUCLEOTIDE SEQUENCE</scope>
    <source>
        <strain evidence="3">ANC 7225</strain>
    </source>
</reference>
<dbReference type="RefSeq" id="WP_154772756.1">
    <property type="nucleotide sequence ID" value="NZ_JAXHPE010000051.1"/>
</dbReference>
<dbReference type="Proteomes" id="UP001278995">
    <property type="component" value="Unassembled WGS sequence"/>
</dbReference>
<evidence type="ECO:0000313" key="7">
    <source>
        <dbReference type="Proteomes" id="UP001284094"/>
    </source>
</evidence>
<gene>
    <name evidence="4" type="ORF">GIX10_06795</name>
    <name evidence="3" type="ORF">SKM48_01125</name>
    <name evidence="2" type="ORF">SKM51_06620</name>
</gene>
<dbReference type="Proteomes" id="UP001284094">
    <property type="component" value="Unassembled WGS sequence"/>
</dbReference>
<dbReference type="EMBL" id="WLYL01000016">
    <property type="protein sequence ID" value="MTD11147.1"/>
    <property type="molecule type" value="Genomic_DNA"/>
</dbReference>
<name>A0A6L6GFD4_9GAMM</name>
<evidence type="ECO:0000313" key="5">
    <source>
        <dbReference type="Proteomes" id="UP000473854"/>
    </source>
</evidence>
<evidence type="ECO:0000313" key="2">
    <source>
        <dbReference type="EMBL" id="MDY6486873.1"/>
    </source>
</evidence>
<keyword evidence="1" id="KW-0812">Transmembrane</keyword>
<reference evidence="4 5" key="1">
    <citation type="submission" date="2019-11" db="EMBL/GenBank/DDBJ databases">
        <authorList>
            <person name="An D."/>
        </authorList>
    </citation>
    <scope>NUCLEOTIDE SEQUENCE [LARGE SCALE GENOMIC DNA]</scope>
    <source>
        <strain evidence="4 5">YIM 103518</strain>
    </source>
</reference>
<evidence type="ECO:0000313" key="4">
    <source>
        <dbReference type="EMBL" id="MTD11147.1"/>
    </source>
</evidence>
<sequence>MTQQNTQAVVLQQPTDQMVHLDLQHSTDTTAIWSFVIAMVVAFILGISATIIVIWYGRKSFKLTEMSFRTVSNDIKEAAILNRQVNADIIEAQYKLKNLGYKKKFMQNWVSGFANEVASLDCEVFEILNELRVYCSKSFKGCDIDTIKAIRLGIGAINKRIFKIRLDLKTNLLMKEDIDSDLKQFYSQLTDISSNWTREQNMTNEQWVDLIKLNLQIQKKLEIVITHSISEIKAA</sequence>